<dbReference type="Proteomes" id="UP000253551">
    <property type="component" value="Unassembled WGS sequence"/>
</dbReference>
<proteinExistence type="predicted"/>
<reference evidence="1 2" key="1">
    <citation type="journal article" date="2018" name="G3 (Bethesda)">
        <title>Phylogenetic and Phylogenomic Definition of Rhizopus Species.</title>
        <authorList>
            <person name="Gryganskyi A.P."/>
            <person name="Golan J."/>
            <person name="Dolatabadi S."/>
            <person name="Mondo S."/>
            <person name="Robb S."/>
            <person name="Idnurm A."/>
            <person name="Muszewska A."/>
            <person name="Steczkiewicz K."/>
            <person name="Masonjones S."/>
            <person name="Liao H.L."/>
            <person name="Gajdeczka M.T."/>
            <person name="Anike F."/>
            <person name="Vuek A."/>
            <person name="Anishchenko I.M."/>
            <person name="Voigt K."/>
            <person name="de Hoog G.S."/>
            <person name="Smith M.E."/>
            <person name="Heitman J."/>
            <person name="Vilgalys R."/>
            <person name="Stajich J.E."/>
        </authorList>
    </citation>
    <scope>NUCLEOTIDE SEQUENCE [LARGE SCALE GENOMIC DNA]</scope>
    <source>
        <strain evidence="1 2">LSU 92-RS-03</strain>
    </source>
</reference>
<evidence type="ECO:0000313" key="2">
    <source>
        <dbReference type="Proteomes" id="UP000253551"/>
    </source>
</evidence>
<accession>A0A367IJA6</accession>
<dbReference type="AlphaFoldDB" id="A0A367IJA6"/>
<protein>
    <submittedName>
        <fullName evidence="1">Uncharacterized protein</fullName>
    </submittedName>
</protein>
<sequence length="110" mass="12283">MITVSSSSILNSTKGVVQIWMPTNGRDHKDFWTAILVNGSIRSVEKYTFNSDNNLVTARLNINGIDYDVTWTRSKDAYGAHNWSVNINGWTKGKLDLIVSSRSWSSPAGF</sequence>
<organism evidence="1 2">
    <name type="scientific">Rhizopus stolonifer</name>
    <name type="common">Rhizopus nigricans</name>
    <dbReference type="NCBI Taxonomy" id="4846"/>
    <lineage>
        <taxon>Eukaryota</taxon>
        <taxon>Fungi</taxon>
        <taxon>Fungi incertae sedis</taxon>
        <taxon>Mucoromycota</taxon>
        <taxon>Mucoromycotina</taxon>
        <taxon>Mucoromycetes</taxon>
        <taxon>Mucorales</taxon>
        <taxon>Mucorineae</taxon>
        <taxon>Rhizopodaceae</taxon>
        <taxon>Rhizopus</taxon>
    </lineage>
</organism>
<keyword evidence="2" id="KW-1185">Reference proteome</keyword>
<comment type="caution">
    <text evidence="1">The sequence shown here is derived from an EMBL/GenBank/DDBJ whole genome shotgun (WGS) entry which is preliminary data.</text>
</comment>
<evidence type="ECO:0000313" key="1">
    <source>
        <dbReference type="EMBL" id="RCH77601.1"/>
    </source>
</evidence>
<name>A0A367IJA6_RHIST</name>
<gene>
    <name evidence="1" type="ORF">CU098_006173</name>
</gene>
<dbReference type="EMBL" id="PJQM01007906">
    <property type="protein sequence ID" value="RCH77601.1"/>
    <property type="molecule type" value="Genomic_DNA"/>
</dbReference>